<evidence type="ECO:0000313" key="2">
    <source>
        <dbReference type="Proteomes" id="UP000306888"/>
    </source>
</evidence>
<keyword evidence="2" id="KW-1185">Reference proteome</keyword>
<dbReference type="OrthoDB" id="9768630at2"/>
<organism evidence="1 2">
    <name type="scientific">Clostridium sartagoforme</name>
    <dbReference type="NCBI Taxonomy" id="84031"/>
    <lineage>
        <taxon>Bacteria</taxon>
        <taxon>Bacillati</taxon>
        <taxon>Bacillota</taxon>
        <taxon>Clostridia</taxon>
        <taxon>Eubacteriales</taxon>
        <taxon>Clostridiaceae</taxon>
        <taxon>Clostridium</taxon>
    </lineage>
</organism>
<protein>
    <submittedName>
        <fullName evidence="1">Carbohydrate ABC transporter substrate-binding protein</fullName>
    </submittedName>
</protein>
<dbReference type="EMBL" id="SRYR01000012">
    <property type="protein sequence ID" value="TGY40619.1"/>
    <property type="molecule type" value="Genomic_DNA"/>
</dbReference>
<name>A0A4S2DF46_9CLOT</name>
<reference evidence="1 2" key="1">
    <citation type="submission" date="2019-04" db="EMBL/GenBank/DDBJ databases">
        <title>Microbes associate with the intestines of laboratory mice.</title>
        <authorList>
            <person name="Navarre W."/>
            <person name="Wong E."/>
            <person name="Huang K."/>
            <person name="Tropini C."/>
            <person name="Ng K."/>
            <person name="Yu B."/>
        </authorList>
    </citation>
    <scope>NUCLEOTIDE SEQUENCE [LARGE SCALE GENOMIC DNA]</scope>
    <source>
        <strain evidence="1 2">NM50_B9-20</strain>
    </source>
</reference>
<proteinExistence type="predicted"/>
<dbReference type="AlphaFoldDB" id="A0A4S2DF46"/>
<comment type="caution">
    <text evidence="1">The sequence shown here is derived from an EMBL/GenBank/DDBJ whole genome shotgun (WGS) entry which is preliminary data.</text>
</comment>
<sequence length="369" mass="41986">MRNRKKSIILLLSFFIVIFLSTFFSSSNKSSLKGDIVVWTNEYYYDYFLNIASDFEESNKKVDIKVVLVNEDEYINKIINSSDTELPNIAHLNFAEINLVKDKINLINENMSTIETYKNNFNINRLKEIETNGGYYGIPFTSSPISMYLREDVLNSFGYKTEDINTWNQLIQIGKDINIKSNGEYNLFSYKDKLNIELLLVAQLIEGNKEISKEEILSKISGIYNEENTTSDNYICSISGLDFYKVLSEGEIEGVWECKNPPSINIGENRLFDLGGENLVALNEGKNSEAIKVFMAFASTNKELLSKEIIKKDFLPSSLYALNVQLADGSNIKGSSPLLVLMNTIERAPAITNIDEFKDIILQFINQEV</sequence>
<dbReference type="SUPFAM" id="SSF53850">
    <property type="entry name" value="Periplasmic binding protein-like II"/>
    <property type="match status" value="1"/>
</dbReference>
<dbReference type="Gene3D" id="3.40.190.10">
    <property type="entry name" value="Periplasmic binding protein-like II"/>
    <property type="match status" value="1"/>
</dbReference>
<accession>A0A4S2DF46</accession>
<evidence type="ECO:0000313" key="1">
    <source>
        <dbReference type="EMBL" id="TGY40619.1"/>
    </source>
</evidence>
<dbReference type="Proteomes" id="UP000306888">
    <property type="component" value="Unassembled WGS sequence"/>
</dbReference>
<dbReference type="RefSeq" id="WP_136008012.1">
    <property type="nucleotide sequence ID" value="NZ_SRYR01000012.1"/>
</dbReference>
<gene>
    <name evidence="1" type="ORF">E5347_14845</name>
</gene>